<dbReference type="EMBL" id="CAACYD010000006">
    <property type="protein sequence ID" value="VFA88108.1"/>
    <property type="molecule type" value="Genomic_DNA"/>
</dbReference>
<evidence type="ECO:0008006" key="3">
    <source>
        <dbReference type="Google" id="ProtNLM"/>
    </source>
</evidence>
<organism evidence="1 2">
    <name type="scientific">Gordonia paraffinivorans</name>
    <dbReference type="NCBI Taxonomy" id="175628"/>
    <lineage>
        <taxon>Bacteria</taxon>
        <taxon>Bacillati</taxon>
        <taxon>Actinomycetota</taxon>
        <taxon>Actinomycetes</taxon>
        <taxon>Mycobacteriales</taxon>
        <taxon>Gordoniaceae</taxon>
        <taxon>Gordonia</taxon>
    </lineage>
</organism>
<evidence type="ECO:0000313" key="2">
    <source>
        <dbReference type="Proteomes" id="UP000360750"/>
    </source>
</evidence>
<dbReference type="Gene3D" id="1.10.630.10">
    <property type="entry name" value="Cytochrome P450"/>
    <property type="match status" value="1"/>
</dbReference>
<dbReference type="Proteomes" id="UP000360750">
    <property type="component" value="Unassembled WGS sequence"/>
</dbReference>
<comment type="caution">
    <text evidence="1">The sequence shown here is derived from an EMBL/GenBank/DDBJ whole genome shotgun (WGS) entry which is preliminary data.</text>
</comment>
<dbReference type="InterPro" id="IPR001128">
    <property type="entry name" value="Cyt_P450"/>
</dbReference>
<dbReference type="Pfam" id="PF00067">
    <property type="entry name" value="p450"/>
    <property type="match status" value="1"/>
</dbReference>
<proteinExistence type="predicted"/>
<dbReference type="InterPro" id="IPR036396">
    <property type="entry name" value="Cyt_P450_sf"/>
</dbReference>
<accession>A0ABD7V1J5</accession>
<dbReference type="AlphaFoldDB" id="A0ABD7V1J5"/>
<protein>
    <recommendedName>
        <fullName evidence="3">Cytochrome P450</fullName>
    </recommendedName>
</protein>
<evidence type="ECO:0000313" key="1">
    <source>
        <dbReference type="EMBL" id="VFA88108.1"/>
    </source>
</evidence>
<reference evidence="1 2" key="1">
    <citation type="submission" date="2019-02" db="EMBL/GenBank/DDBJ databases">
        <authorList>
            <consortium name="Pathogen Informatics"/>
        </authorList>
    </citation>
    <scope>NUCLEOTIDE SEQUENCE [LARGE SCALE GENOMIC DNA]</scope>
    <source>
        <strain evidence="1 2">3012STDY6756503</strain>
    </source>
</reference>
<dbReference type="SUPFAM" id="SSF48264">
    <property type="entry name" value="Cytochrome P450"/>
    <property type="match status" value="1"/>
</dbReference>
<gene>
    <name evidence="1" type="ORF">NCTC8139_01650</name>
</gene>
<name>A0ABD7V1J5_9ACTN</name>
<sequence>MTSVLATPPAGSDLRPVPCSHRNSVLEIMSMRRDPFAFSDRRLAEFGPVSGLDAFGVQMVISGNPRAAQELLMNKERAFANGPAWSHFIGPFFNRGIMLLDFDEHRHHRHILQQAFGTTALKGYLQEMQPMIADRVAGLPVGTVKLFEQFKAAGEPP</sequence>